<dbReference type="AlphaFoldDB" id="A0A7J0BQZ9"/>
<sequence length="106" mass="12139">MSLNKQFLKSKPVCKVKFRLEGQEANGCDEFFVVGDFNEWNEKACPMNRLKDGSFSATLDLETGREYRFRYLGMCADSGVVWYNEPQADRHEYCSYASADNSVIAL</sequence>
<dbReference type="RefSeq" id="WP_174408821.1">
    <property type="nucleotide sequence ID" value="NZ_BLVP01000002.1"/>
</dbReference>
<dbReference type="InterPro" id="IPR004193">
    <property type="entry name" value="Glyco_hydro_13_N"/>
</dbReference>
<evidence type="ECO:0000313" key="2">
    <source>
        <dbReference type="EMBL" id="GFM36143.1"/>
    </source>
</evidence>
<organism evidence="2 3">
    <name type="scientific">Desulfovibrio psychrotolerans</name>
    <dbReference type="NCBI Taxonomy" id="415242"/>
    <lineage>
        <taxon>Bacteria</taxon>
        <taxon>Pseudomonadati</taxon>
        <taxon>Thermodesulfobacteriota</taxon>
        <taxon>Desulfovibrionia</taxon>
        <taxon>Desulfovibrionales</taxon>
        <taxon>Desulfovibrionaceae</taxon>
        <taxon>Desulfovibrio</taxon>
    </lineage>
</organism>
<dbReference type="EMBL" id="BLVP01000002">
    <property type="protein sequence ID" value="GFM36143.1"/>
    <property type="molecule type" value="Genomic_DNA"/>
</dbReference>
<gene>
    <name evidence="2" type="ORF">DSM19430T_08270</name>
</gene>
<accession>A0A7J0BQZ9</accession>
<dbReference type="CDD" id="cd07184">
    <property type="entry name" value="E_set_Isoamylase_like_N"/>
    <property type="match status" value="1"/>
</dbReference>
<feature type="domain" description="Glycoside hydrolase family 13 N-terminal" evidence="1">
    <location>
        <begin position="31"/>
        <end position="71"/>
    </location>
</feature>
<dbReference type="Gene3D" id="2.60.40.10">
    <property type="entry name" value="Immunoglobulins"/>
    <property type="match status" value="1"/>
</dbReference>
<dbReference type="Pfam" id="PF02922">
    <property type="entry name" value="CBM_48"/>
    <property type="match status" value="1"/>
</dbReference>
<dbReference type="InterPro" id="IPR013783">
    <property type="entry name" value="Ig-like_fold"/>
</dbReference>
<dbReference type="GO" id="GO:0005975">
    <property type="term" value="P:carbohydrate metabolic process"/>
    <property type="evidence" value="ECO:0007669"/>
    <property type="project" value="InterPro"/>
</dbReference>
<protein>
    <submittedName>
        <fullName evidence="2">1,4-alpha-glucan-branching protein</fullName>
    </submittedName>
</protein>
<dbReference type="Proteomes" id="UP000503820">
    <property type="component" value="Unassembled WGS sequence"/>
</dbReference>
<keyword evidence="3" id="KW-1185">Reference proteome</keyword>
<comment type="caution">
    <text evidence="2">The sequence shown here is derived from an EMBL/GenBank/DDBJ whole genome shotgun (WGS) entry which is preliminary data.</text>
</comment>
<dbReference type="InterPro" id="IPR014756">
    <property type="entry name" value="Ig_E-set"/>
</dbReference>
<dbReference type="SUPFAM" id="SSF81296">
    <property type="entry name" value="E set domains"/>
    <property type="match status" value="1"/>
</dbReference>
<evidence type="ECO:0000313" key="3">
    <source>
        <dbReference type="Proteomes" id="UP000503820"/>
    </source>
</evidence>
<evidence type="ECO:0000259" key="1">
    <source>
        <dbReference type="Pfam" id="PF02922"/>
    </source>
</evidence>
<dbReference type="GO" id="GO:0004553">
    <property type="term" value="F:hydrolase activity, hydrolyzing O-glycosyl compounds"/>
    <property type="evidence" value="ECO:0007669"/>
    <property type="project" value="InterPro"/>
</dbReference>
<proteinExistence type="predicted"/>
<name>A0A7J0BQZ9_9BACT</name>
<reference evidence="2 3" key="1">
    <citation type="submission" date="2020-05" db="EMBL/GenBank/DDBJ databases">
        <title>Draft genome sequence of Desulfovibrio psychrotolerans JS1T.</title>
        <authorList>
            <person name="Ueno A."/>
            <person name="Tamazawa S."/>
            <person name="Tamamura S."/>
            <person name="Murakami T."/>
            <person name="Kiyama T."/>
            <person name="Inomata H."/>
            <person name="Amano Y."/>
            <person name="Miyakawa K."/>
            <person name="Tamaki H."/>
            <person name="Naganuma T."/>
            <person name="Kaneko K."/>
        </authorList>
    </citation>
    <scope>NUCLEOTIDE SEQUENCE [LARGE SCALE GENOMIC DNA]</scope>
    <source>
        <strain evidence="2 3">JS1</strain>
    </source>
</reference>